<feature type="domain" description="Reverse transcriptase" evidence="19">
    <location>
        <begin position="452"/>
        <end position="632"/>
    </location>
</feature>
<accession>A0A2S2NNF8</accession>
<dbReference type="GO" id="GO:0003964">
    <property type="term" value="F:RNA-directed DNA polymerase activity"/>
    <property type="evidence" value="ECO:0007669"/>
    <property type="project" value="UniProtKB-KW"/>
</dbReference>
<dbReference type="Gene3D" id="3.10.10.10">
    <property type="entry name" value="HIV Type 1 Reverse Transcriptase, subunit A, domain 1"/>
    <property type="match status" value="1"/>
</dbReference>
<dbReference type="CDD" id="cd01647">
    <property type="entry name" value="RT_LTR"/>
    <property type="match status" value="1"/>
</dbReference>
<dbReference type="Pfam" id="PF17921">
    <property type="entry name" value="Integrase_H2C2"/>
    <property type="match status" value="1"/>
</dbReference>
<dbReference type="InterPro" id="IPR056924">
    <property type="entry name" value="SH3_Tf2-1"/>
</dbReference>
<keyword evidence="2" id="KW-0645">Protease</keyword>
<dbReference type="Gene3D" id="3.30.70.270">
    <property type="match status" value="2"/>
</dbReference>
<evidence type="ECO:0000256" key="17">
    <source>
        <dbReference type="ARBA" id="ARBA00023268"/>
    </source>
</evidence>
<dbReference type="GO" id="GO:0004519">
    <property type="term" value="F:endonuclease activity"/>
    <property type="evidence" value="ECO:0007669"/>
    <property type="project" value="UniProtKB-KW"/>
</dbReference>
<protein>
    <recommendedName>
        <fullName evidence="1">RNA-directed DNA polymerase</fullName>
        <ecNumber evidence="1">2.7.7.49</ecNumber>
    </recommendedName>
</protein>
<dbReference type="Pfam" id="PF00665">
    <property type="entry name" value="rve"/>
    <property type="match status" value="1"/>
</dbReference>
<dbReference type="EC" id="2.7.7.49" evidence="1"/>
<evidence type="ECO:0000256" key="16">
    <source>
        <dbReference type="ARBA" id="ARBA00023172"/>
    </source>
</evidence>
<dbReference type="Pfam" id="PF24626">
    <property type="entry name" value="SH3_Tf2-1"/>
    <property type="match status" value="1"/>
</dbReference>
<dbReference type="PROSITE" id="PS50994">
    <property type="entry name" value="INTEGRASE"/>
    <property type="match status" value="1"/>
</dbReference>
<proteinExistence type="predicted"/>
<dbReference type="InterPro" id="IPR036397">
    <property type="entry name" value="RNaseH_sf"/>
</dbReference>
<dbReference type="SUPFAM" id="SSF53098">
    <property type="entry name" value="Ribonuclease H-like"/>
    <property type="match status" value="1"/>
</dbReference>
<evidence type="ECO:0000256" key="11">
    <source>
        <dbReference type="ARBA" id="ARBA00022884"/>
    </source>
</evidence>
<dbReference type="InterPro" id="IPR050951">
    <property type="entry name" value="Retrovirus_Pol_polyprotein"/>
</dbReference>
<evidence type="ECO:0000313" key="21">
    <source>
        <dbReference type="EMBL" id="MBY18729.1"/>
    </source>
</evidence>
<dbReference type="GO" id="GO:0006310">
    <property type="term" value="P:DNA recombination"/>
    <property type="evidence" value="ECO:0007669"/>
    <property type="project" value="UniProtKB-KW"/>
</dbReference>
<reference evidence="21" key="1">
    <citation type="submission" date="2018-04" db="EMBL/GenBank/DDBJ databases">
        <title>Transcriptome of Schizaphis graminum biotype I.</title>
        <authorList>
            <person name="Scully E.D."/>
            <person name="Geib S.M."/>
            <person name="Palmer N.A."/>
            <person name="Koch K."/>
            <person name="Bradshaw J."/>
            <person name="Heng-Moss T."/>
            <person name="Sarath G."/>
        </authorList>
    </citation>
    <scope>NUCLEOTIDE SEQUENCE</scope>
</reference>
<dbReference type="SUPFAM" id="SSF50630">
    <property type="entry name" value="Acid proteases"/>
    <property type="match status" value="1"/>
</dbReference>
<keyword evidence="5" id="KW-0540">Nuclease</keyword>
<dbReference type="InterPro" id="IPR043128">
    <property type="entry name" value="Rev_trsase/Diguanyl_cyclase"/>
</dbReference>
<organism evidence="21">
    <name type="scientific">Schizaphis graminum</name>
    <name type="common">Green bug aphid</name>
    <dbReference type="NCBI Taxonomy" id="13262"/>
    <lineage>
        <taxon>Eukaryota</taxon>
        <taxon>Metazoa</taxon>
        <taxon>Ecdysozoa</taxon>
        <taxon>Arthropoda</taxon>
        <taxon>Hexapoda</taxon>
        <taxon>Insecta</taxon>
        <taxon>Pterygota</taxon>
        <taxon>Neoptera</taxon>
        <taxon>Paraneoptera</taxon>
        <taxon>Hemiptera</taxon>
        <taxon>Sternorrhyncha</taxon>
        <taxon>Aphidomorpha</taxon>
        <taxon>Aphidoidea</taxon>
        <taxon>Aphididae</taxon>
        <taxon>Aphidini</taxon>
        <taxon>Schizaphis</taxon>
    </lineage>
</organism>
<keyword evidence="11" id="KW-0694">RNA-binding</keyword>
<keyword evidence="8" id="KW-0255">Endonuclease</keyword>
<keyword evidence="9" id="KW-0378">Hydrolase</keyword>
<dbReference type="InterPro" id="IPR001969">
    <property type="entry name" value="Aspartic_peptidase_AS"/>
</dbReference>
<keyword evidence="13" id="KW-0695">RNA-directed DNA polymerase</keyword>
<dbReference type="SUPFAM" id="SSF56672">
    <property type="entry name" value="DNA/RNA polymerases"/>
    <property type="match status" value="1"/>
</dbReference>
<evidence type="ECO:0000256" key="8">
    <source>
        <dbReference type="ARBA" id="ARBA00022759"/>
    </source>
</evidence>
<dbReference type="PANTHER" id="PTHR37984">
    <property type="entry name" value="PROTEIN CBG26694"/>
    <property type="match status" value="1"/>
</dbReference>
<dbReference type="FunFam" id="3.10.20.370:FF:000001">
    <property type="entry name" value="Retrovirus-related Pol polyprotein from transposon 17.6-like protein"/>
    <property type="match status" value="1"/>
</dbReference>
<keyword evidence="15" id="KW-0238">DNA-binding</keyword>
<dbReference type="FunFam" id="1.10.340.70:FF:000001">
    <property type="entry name" value="Retrovirus-related Pol polyprotein from transposon gypsy-like Protein"/>
    <property type="match status" value="1"/>
</dbReference>
<dbReference type="CDD" id="cd00303">
    <property type="entry name" value="retropepsin_like"/>
    <property type="match status" value="1"/>
</dbReference>
<dbReference type="FunFam" id="3.30.420.10:FF:000032">
    <property type="entry name" value="Retrovirus-related Pol polyprotein from transposon 297-like Protein"/>
    <property type="match status" value="1"/>
</dbReference>
<evidence type="ECO:0000256" key="18">
    <source>
        <dbReference type="SAM" id="MobiDB-lite"/>
    </source>
</evidence>
<dbReference type="EMBL" id="GGMR01006110">
    <property type="protein sequence ID" value="MBY18729.1"/>
    <property type="molecule type" value="Transcribed_RNA"/>
</dbReference>
<evidence type="ECO:0000256" key="12">
    <source>
        <dbReference type="ARBA" id="ARBA00022908"/>
    </source>
</evidence>
<dbReference type="PROSITE" id="PS00141">
    <property type="entry name" value="ASP_PROTEASE"/>
    <property type="match status" value="1"/>
</dbReference>
<dbReference type="Gene3D" id="3.30.420.10">
    <property type="entry name" value="Ribonuclease H-like superfamily/Ribonuclease H"/>
    <property type="match status" value="1"/>
</dbReference>
<evidence type="ECO:0000256" key="5">
    <source>
        <dbReference type="ARBA" id="ARBA00022722"/>
    </source>
</evidence>
<dbReference type="GO" id="GO:0042575">
    <property type="term" value="C:DNA polymerase complex"/>
    <property type="evidence" value="ECO:0007669"/>
    <property type="project" value="UniProtKB-ARBA"/>
</dbReference>
<evidence type="ECO:0000256" key="15">
    <source>
        <dbReference type="ARBA" id="ARBA00023125"/>
    </source>
</evidence>
<name>A0A2S2NNF8_SCHGA</name>
<dbReference type="CDD" id="cd09274">
    <property type="entry name" value="RNase_HI_RT_Ty3"/>
    <property type="match status" value="1"/>
</dbReference>
<evidence type="ECO:0000256" key="7">
    <source>
        <dbReference type="ARBA" id="ARBA00022750"/>
    </source>
</evidence>
<keyword evidence="16" id="KW-0233">DNA recombination</keyword>
<feature type="compositionally biased region" description="Basic and acidic residues" evidence="18">
    <location>
        <begin position="189"/>
        <end position="202"/>
    </location>
</feature>
<dbReference type="PROSITE" id="PS50878">
    <property type="entry name" value="RT_POL"/>
    <property type="match status" value="1"/>
</dbReference>
<feature type="region of interest" description="Disordered" evidence="18">
    <location>
        <begin position="189"/>
        <end position="216"/>
    </location>
</feature>
<dbReference type="InterPro" id="IPR001584">
    <property type="entry name" value="Integrase_cat-core"/>
</dbReference>
<dbReference type="GO" id="GO:0003887">
    <property type="term" value="F:DNA-directed DNA polymerase activity"/>
    <property type="evidence" value="ECO:0007669"/>
    <property type="project" value="UniProtKB-KW"/>
</dbReference>
<evidence type="ECO:0000256" key="4">
    <source>
        <dbReference type="ARBA" id="ARBA00022695"/>
    </source>
</evidence>
<dbReference type="GO" id="GO:0015074">
    <property type="term" value="P:DNA integration"/>
    <property type="evidence" value="ECO:0007669"/>
    <property type="project" value="UniProtKB-KW"/>
</dbReference>
<evidence type="ECO:0000256" key="13">
    <source>
        <dbReference type="ARBA" id="ARBA00022918"/>
    </source>
</evidence>
<dbReference type="GO" id="GO:0004190">
    <property type="term" value="F:aspartic-type endopeptidase activity"/>
    <property type="evidence" value="ECO:0007669"/>
    <property type="project" value="UniProtKB-KW"/>
</dbReference>
<dbReference type="InterPro" id="IPR021109">
    <property type="entry name" value="Peptidase_aspartic_dom_sf"/>
</dbReference>
<dbReference type="InterPro" id="IPR012337">
    <property type="entry name" value="RNaseH-like_sf"/>
</dbReference>
<dbReference type="FunFam" id="3.30.70.270:FF:000020">
    <property type="entry name" value="Transposon Tf2-6 polyprotein-like Protein"/>
    <property type="match status" value="1"/>
</dbReference>
<dbReference type="InterPro" id="IPR000477">
    <property type="entry name" value="RT_dom"/>
</dbReference>
<evidence type="ECO:0000256" key="14">
    <source>
        <dbReference type="ARBA" id="ARBA00022932"/>
    </source>
</evidence>
<dbReference type="InterPro" id="IPR043502">
    <property type="entry name" value="DNA/RNA_pol_sf"/>
</dbReference>
<keyword evidence="3" id="KW-0808">Transferase</keyword>
<keyword evidence="12" id="KW-0229">DNA integration</keyword>
<dbReference type="Gene3D" id="1.10.340.70">
    <property type="match status" value="1"/>
</dbReference>
<evidence type="ECO:0000256" key="2">
    <source>
        <dbReference type="ARBA" id="ARBA00022670"/>
    </source>
</evidence>
<keyword evidence="14" id="KW-0239">DNA-directed DNA polymerase</keyword>
<keyword evidence="17" id="KW-0511">Multifunctional enzyme</keyword>
<keyword evidence="10" id="KW-0460">Magnesium</keyword>
<sequence length="1283" mass="149119">MLGIPNCKSGYYFKDDDLAFICDQFNLNLYLIHEDSEDTNAIIYWKLNRKSIGIFNKDCHWTPGTITKTYKPRQFNNIIINTVFPDFNTIEKNIDHFLYECFDRLKLSQQNPIEKDKPGNNFKTDKSSIWYSQFCQDCEYLSTSKDILDDHDDKEVYWSEGGNVMFCEICGNYIREYRNRPIQEDEKAIETKKQQNQHKNEIKINNQNTSADSDTDRKQRVLSIKIKLDDNEQNAIIDTGSNLSCIDYSLVKNKQEIKPKEQIIITGADNNELIQRGTTEVTIIINTLKYKIKVYVIEGLSCKLLLGDDFNIKYNTIINFKNKKIKIENNSIKMDEIWYEHNRSHNVNIFATGSIMCKNQNNETMTNEYEIKDDQGTTINISKELNNDQREKARKLVKRFKHLFTSDPLNIGCANVEPCEINLKSDKPIFQPPYRTPPIQREKLKKLINKMIKADIIEPSRSNYAAPVFLIPKKEKGEYRFLVDYRKLNNETISDKHPIPRSQDLFRSLEGAKYYSSIDLCQGYFQIPVKREDQDKTAFITDFGLYNFKRIPQGFKNSGPIFQRVINNLFSDFLYRTMIAYLDDICCYGNDFEEALCRLEEIFKRLDEAGLKLKTSKCVLLGTEIELLGHKVSNKGLTPLEKNIKAIKHFPIPTKIKDVRAFIGLTSYYRKYIKHFAKIATPLTDLTKKENKFHWDSSQDNAFNILKNAIITAPVLAHFEDEHQVFVTTDASLEGLSGILEQNDKDGKRHPIAFASRKLKGGERNFTTTELEMSAVVFAVNYFKEYLLGRKVIVFSDHSSLQYYQTMKNPSSRITKFIFKLLEFDIEIKHRPGLWNTAADCLSRYPVDTLQVKDIFETSETEEINFDTINIEKIKENQLNDEFCKGIISAIKENNNSKYKRKSRQFIIKNDILFFKNWSPNGVKNLLVIPKNLVNVVLKSYHESVLSAHFGITKTLARLKKKYYWPTMIQDTNKFIKICASCQFSKNQNGKKPGLLQPIPLTDTKPMSRLCFDYLGPLPMSKGKKYLIVATCNATKMAFAKAVKNADAAATIEFLFDIITTYGTPKYFVSDRGTHFKNTEVKNICEKLGITQIFSTSYHPQSNGMTELMNKIICNALTHYVDNNQKNWALYYKMIIFAYNTHPHARFGYSPFYLMYGTEATQPLDNKIYPPETDHNRIEEIIQLQKIRQELPKLIEAEQIKQKKQYDKSHKEVEYQPGQKVLVKIKFQKQGETKKLAHKYRGPFEILEKISDVNYKIALTLKGKETTDTIHVDRLKPYHEKLK</sequence>
<dbReference type="InterPro" id="IPR041588">
    <property type="entry name" value="Integrase_H2C2"/>
</dbReference>
<dbReference type="InterPro" id="IPR041577">
    <property type="entry name" value="RT_RNaseH_2"/>
</dbReference>
<dbReference type="PANTHER" id="PTHR37984:SF5">
    <property type="entry name" value="PROTEIN NYNRIN-LIKE"/>
    <property type="match status" value="1"/>
</dbReference>
<dbReference type="Pfam" id="PF17919">
    <property type="entry name" value="RT_RNaseH_2"/>
    <property type="match status" value="1"/>
</dbReference>
<evidence type="ECO:0000256" key="3">
    <source>
        <dbReference type="ARBA" id="ARBA00022679"/>
    </source>
</evidence>
<keyword evidence="4" id="KW-0548">Nucleotidyltransferase</keyword>
<gene>
    <name evidence="21" type="primary">POL_13</name>
    <name evidence="21" type="ORF">g.89134</name>
</gene>
<feature type="domain" description="Integrase catalytic" evidence="20">
    <location>
        <begin position="1002"/>
        <end position="1159"/>
    </location>
</feature>
<dbReference type="GO" id="GO:0003723">
    <property type="term" value="F:RNA binding"/>
    <property type="evidence" value="ECO:0007669"/>
    <property type="project" value="UniProtKB-KW"/>
</dbReference>
<evidence type="ECO:0000256" key="1">
    <source>
        <dbReference type="ARBA" id="ARBA00012493"/>
    </source>
</evidence>
<dbReference type="Gene3D" id="3.10.20.370">
    <property type="match status" value="1"/>
</dbReference>
<dbReference type="GO" id="GO:0006508">
    <property type="term" value="P:proteolysis"/>
    <property type="evidence" value="ECO:0007669"/>
    <property type="project" value="UniProtKB-KW"/>
</dbReference>
<evidence type="ECO:0000259" key="20">
    <source>
        <dbReference type="PROSITE" id="PS50994"/>
    </source>
</evidence>
<dbReference type="GO" id="GO:0046872">
    <property type="term" value="F:metal ion binding"/>
    <property type="evidence" value="ECO:0007669"/>
    <property type="project" value="UniProtKB-KW"/>
</dbReference>
<dbReference type="Gene3D" id="2.40.70.10">
    <property type="entry name" value="Acid Proteases"/>
    <property type="match status" value="1"/>
</dbReference>
<evidence type="ECO:0000256" key="9">
    <source>
        <dbReference type="ARBA" id="ARBA00022801"/>
    </source>
</evidence>
<feature type="compositionally biased region" description="Polar residues" evidence="18">
    <location>
        <begin position="203"/>
        <end position="212"/>
    </location>
</feature>
<evidence type="ECO:0000256" key="10">
    <source>
        <dbReference type="ARBA" id="ARBA00022842"/>
    </source>
</evidence>
<keyword evidence="6" id="KW-0479">Metal-binding</keyword>
<keyword evidence="7" id="KW-0064">Aspartyl protease</keyword>
<dbReference type="GO" id="GO:0003677">
    <property type="term" value="F:DNA binding"/>
    <property type="evidence" value="ECO:0007669"/>
    <property type="project" value="UniProtKB-KW"/>
</dbReference>
<dbReference type="Pfam" id="PF00078">
    <property type="entry name" value="RVT_1"/>
    <property type="match status" value="1"/>
</dbReference>
<evidence type="ECO:0000256" key="6">
    <source>
        <dbReference type="ARBA" id="ARBA00022723"/>
    </source>
</evidence>
<evidence type="ECO:0000259" key="19">
    <source>
        <dbReference type="PROSITE" id="PS50878"/>
    </source>
</evidence>